<dbReference type="RefSeq" id="WP_011382919.1">
    <property type="nucleotide sequence ID" value="NC_007626.1"/>
</dbReference>
<organism evidence="2 3">
    <name type="scientific">Paramagnetospirillum magneticum (strain ATCC 700264 / AMB-1)</name>
    <name type="common">Magnetospirillum magneticum</name>
    <dbReference type="NCBI Taxonomy" id="342108"/>
    <lineage>
        <taxon>Bacteria</taxon>
        <taxon>Pseudomonadati</taxon>
        <taxon>Pseudomonadota</taxon>
        <taxon>Alphaproteobacteria</taxon>
        <taxon>Rhodospirillales</taxon>
        <taxon>Magnetospirillaceae</taxon>
        <taxon>Paramagnetospirillum</taxon>
    </lineage>
</organism>
<dbReference type="HOGENOM" id="CLU_080134_1_0_5"/>
<feature type="domain" description="Bacteriophage phiJL001 Gp84 C-terminal" evidence="1">
    <location>
        <begin position="214"/>
        <end position="290"/>
    </location>
</feature>
<gene>
    <name evidence="2" type="ordered locus">amb0475</name>
</gene>
<dbReference type="Pfam" id="PF09356">
    <property type="entry name" value="Phage_BR0599"/>
    <property type="match status" value="1"/>
</dbReference>
<dbReference type="STRING" id="342108.amb0475"/>
<reference evidence="2 3" key="1">
    <citation type="journal article" date="2005" name="DNA Res.">
        <title>Complete genome sequence of the facultative anaerobic magnetotactic bacterium Magnetospirillum sp. strain AMB-1.</title>
        <authorList>
            <person name="Matsunaga T."/>
            <person name="Okamura Y."/>
            <person name="Fukuda Y."/>
            <person name="Wahyudi A.T."/>
            <person name="Murase Y."/>
            <person name="Takeyama H."/>
        </authorList>
    </citation>
    <scope>NUCLEOTIDE SEQUENCE [LARGE SCALE GENOMIC DNA]</scope>
    <source>
        <strain evidence="3">ATCC 700264 / AMB-1</strain>
    </source>
</reference>
<proteinExistence type="predicted"/>
<sequence length="296" mass="31515">MQPHTPELKALLATRRFFRADLYVIFLPDGTTLRYSGADCDIFAEGGVWPCGGAVGPYFGRTGNRPKIHQKLGTDVDNMVVDVLPGRATILGVPFLTAVQQGLFDGAWLEYRKAYMPTVADARYWPLRTTGTVRRFLGRIAEADAGGSVATFTVNSPMELLQKPLPRNLYQPGCQNVLGDLACGKDLAALTVAGIVLPGSTAMMLQADLAGADGWFDLGTVTMATGEMLGQSRTVRRWEDGTLSLVTPFPSIPATGDAIAVIPGCDGSLGPAGCPKFANLANYRGHPFVPPPSTAN</sequence>
<dbReference type="EMBL" id="AP007255">
    <property type="protein sequence ID" value="BAE49279.1"/>
    <property type="molecule type" value="Genomic_DNA"/>
</dbReference>
<dbReference type="Pfam" id="PF09931">
    <property type="entry name" value="Phage_phiJL001_Gp84_N"/>
    <property type="match status" value="1"/>
</dbReference>
<dbReference type="InterPro" id="IPR018964">
    <property type="entry name" value="Phage_phiJL001_Gp84_C"/>
</dbReference>
<dbReference type="OrthoDB" id="1633386at2"/>
<keyword evidence="3" id="KW-1185">Reference proteome</keyword>
<dbReference type="KEGG" id="mag:amb0475"/>
<dbReference type="AlphaFoldDB" id="Q2WA46"/>
<dbReference type="Proteomes" id="UP000007058">
    <property type="component" value="Chromosome"/>
</dbReference>
<evidence type="ECO:0000313" key="2">
    <source>
        <dbReference type="EMBL" id="BAE49279.1"/>
    </source>
</evidence>
<evidence type="ECO:0000313" key="3">
    <source>
        <dbReference type="Proteomes" id="UP000007058"/>
    </source>
</evidence>
<name>Q2WA46_PARM1</name>
<evidence type="ECO:0000259" key="1">
    <source>
        <dbReference type="Pfam" id="PF09356"/>
    </source>
</evidence>
<protein>
    <submittedName>
        <fullName evidence="2">Uncharacterized conserved protein</fullName>
    </submittedName>
</protein>
<accession>Q2WA46</accession>